<sequence length="171" mass="18979">MFLVERLSVKHGCPRIDLLHTSFEMVVITLNLWTQKKIWAEVRQEDQWIMMGYATLAGAVLCMELIDPIPVSATPSADVIAGETYSRSSIIQQLSLLVGYLNSSGPSQPRNSVAHNVRDVIKKVLDHILNNVGGPGAPLGSDNFDFAIDWETFMELSSLDDVNWFTQSQGT</sequence>
<dbReference type="Proteomes" id="UP001152049">
    <property type="component" value="Unassembled WGS sequence"/>
</dbReference>
<dbReference type="AlphaFoldDB" id="A0A9W8V717"/>
<keyword evidence="2" id="KW-1185">Reference proteome</keyword>
<reference evidence="1" key="1">
    <citation type="submission" date="2022-09" db="EMBL/GenBank/DDBJ databases">
        <title>Fusarium specimens isolated from Avocado Roots.</title>
        <authorList>
            <person name="Stajich J."/>
            <person name="Roper C."/>
            <person name="Heimlech-Rivalta G."/>
        </authorList>
    </citation>
    <scope>NUCLEOTIDE SEQUENCE</scope>
    <source>
        <strain evidence="1">CF00136</strain>
    </source>
</reference>
<organism evidence="1 2">
    <name type="scientific">Fusarium torreyae</name>
    <dbReference type="NCBI Taxonomy" id="1237075"/>
    <lineage>
        <taxon>Eukaryota</taxon>
        <taxon>Fungi</taxon>
        <taxon>Dikarya</taxon>
        <taxon>Ascomycota</taxon>
        <taxon>Pezizomycotina</taxon>
        <taxon>Sordariomycetes</taxon>
        <taxon>Hypocreomycetidae</taxon>
        <taxon>Hypocreales</taxon>
        <taxon>Nectriaceae</taxon>
        <taxon>Fusarium</taxon>
    </lineage>
</organism>
<evidence type="ECO:0000313" key="2">
    <source>
        <dbReference type="Proteomes" id="UP001152049"/>
    </source>
</evidence>
<comment type="caution">
    <text evidence="1">The sequence shown here is derived from an EMBL/GenBank/DDBJ whole genome shotgun (WGS) entry which is preliminary data.</text>
</comment>
<name>A0A9W8V717_9HYPO</name>
<evidence type="ECO:0008006" key="3">
    <source>
        <dbReference type="Google" id="ProtNLM"/>
    </source>
</evidence>
<proteinExistence type="predicted"/>
<gene>
    <name evidence="1" type="ORF">NW762_013844</name>
</gene>
<protein>
    <recommendedName>
        <fullName evidence="3">Transcription factor domain-containing protein</fullName>
    </recommendedName>
</protein>
<dbReference type="EMBL" id="JAOQAZ010000045">
    <property type="protein sequence ID" value="KAJ4245720.1"/>
    <property type="molecule type" value="Genomic_DNA"/>
</dbReference>
<accession>A0A9W8V717</accession>
<dbReference type="OrthoDB" id="6612291at2759"/>
<evidence type="ECO:0000313" key="1">
    <source>
        <dbReference type="EMBL" id="KAJ4245720.1"/>
    </source>
</evidence>